<keyword evidence="6" id="KW-1003">Cell membrane</keyword>
<evidence type="ECO:0000256" key="3">
    <source>
        <dbReference type="ARBA" id="ARBA00022692"/>
    </source>
</evidence>
<reference evidence="7 9" key="1">
    <citation type="submission" date="2019-07" db="EMBL/GenBank/DDBJ databases">
        <title>Whole genome shotgun sequence of Cellulomonas hominis NBRC 16055.</title>
        <authorList>
            <person name="Hosoyama A."/>
            <person name="Uohara A."/>
            <person name="Ohji S."/>
            <person name="Ichikawa N."/>
        </authorList>
    </citation>
    <scope>NUCLEOTIDE SEQUENCE [LARGE SCALE GENOMIC DNA]</scope>
    <source>
        <strain evidence="7 9">NBRC 16055</strain>
    </source>
</reference>
<protein>
    <recommendedName>
        <fullName evidence="6">SURF1-like protein</fullName>
    </recommendedName>
</protein>
<proteinExistence type="inferred from homology"/>
<dbReference type="Pfam" id="PF02104">
    <property type="entry name" value="SURF1"/>
    <property type="match status" value="1"/>
</dbReference>
<evidence type="ECO:0000256" key="6">
    <source>
        <dbReference type="RuleBase" id="RU363076"/>
    </source>
</evidence>
<comment type="subcellular location">
    <subcellularLocation>
        <location evidence="6">Cell membrane</location>
        <topology evidence="6">Multi-pass membrane protein</topology>
    </subcellularLocation>
    <subcellularLocation>
        <location evidence="1">Membrane</location>
    </subcellularLocation>
</comment>
<dbReference type="AlphaFoldDB" id="A0A511FHD2"/>
<evidence type="ECO:0000313" key="9">
    <source>
        <dbReference type="Proteomes" id="UP000321723"/>
    </source>
</evidence>
<evidence type="ECO:0000313" key="7">
    <source>
        <dbReference type="EMBL" id="GEL48640.1"/>
    </source>
</evidence>
<evidence type="ECO:0000256" key="2">
    <source>
        <dbReference type="ARBA" id="ARBA00007165"/>
    </source>
</evidence>
<evidence type="ECO:0000256" key="5">
    <source>
        <dbReference type="ARBA" id="ARBA00023136"/>
    </source>
</evidence>
<keyword evidence="4 6" id="KW-1133">Transmembrane helix</keyword>
<evidence type="ECO:0000313" key="10">
    <source>
        <dbReference type="Proteomes" id="UP000564629"/>
    </source>
</evidence>
<evidence type="ECO:0000313" key="8">
    <source>
        <dbReference type="EMBL" id="MBB5473791.1"/>
    </source>
</evidence>
<reference evidence="8 10" key="2">
    <citation type="submission" date="2020-08" db="EMBL/GenBank/DDBJ databases">
        <title>Sequencing the genomes of 1000 actinobacteria strains.</title>
        <authorList>
            <person name="Klenk H.-P."/>
        </authorList>
    </citation>
    <scope>NUCLEOTIDE SEQUENCE [LARGE SCALE GENOMIC DNA]</scope>
    <source>
        <strain evidence="8 10">DSM 9581</strain>
    </source>
</reference>
<name>A0A511FHD2_9CELL</name>
<dbReference type="GO" id="GO:0005886">
    <property type="term" value="C:plasma membrane"/>
    <property type="evidence" value="ECO:0007669"/>
    <property type="project" value="UniProtKB-SubCell"/>
</dbReference>
<dbReference type="Proteomes" id="UP000564629">
    <property type="component" value="Unassembled WGS sequence"/>
</dbReference>
<dbReference type="RefSeq" id="WP_246803203.1">
    <property type="nucleotide sequence ID" value="NZ_BJVQ01000093.1"/>
</dbReference>
<evidence type="ECO:0000256" key="1">
    <source>
        <dbReference type="ARBA" id="ARBA00004370"/>
    </source>
</evidence>
<dbReference type="CDD" id="cd06662">
    <property type="entry name" value="SURF1"/>
    <property type="match status" value="1"/>
</dbReference>
<dbReference type="PROSITE" id="PS50895">
    <property type="entry name" value="SURF1"/>
    <property type="match status" value="1"/>
</dbReference>
<keyword evidence="9" id="KW-1185">Reference proteome</keyword>
<comment type="caution">
    <text evidence="6">Lacks conserved residue(s) required for the propagation of feature annotation.</text>
</comment>
<dbReference type="PANTHER" id="PTHR23427">
    <property type="entry name" value="SURFEIT LOCUS PROTEIN"/>
    <property type="match status" value="1"/>
</dbReference>
<organism evidence="7 9">
    <name type="scientific">Cellulomonas hominis</name>
    <dbReference type="NCBI Taxonomy" id="156981"/>
    <lineage>
        <taxon>Bacteria</taxon>
        <taxon>Bacillati</taxon>
        <taxon>Actinomycetota</taxon>
        <taxon>Actinomycetes</taxon>
        <taxon>Micrococcales</taxon>
        <taxon>Cellulomonadaceae</taxon>
        <taxon>Cellulomonas</taxon>
    </lineage>
</organism>
<dbReference type="PANTHER" id="PTHR23427:SF2">
    <property type="entry name" value="SURFEIT LOCUS PROTEIN 1"/>
    <property type="match status" value="1"/>
</dbReference>
<evidence type="ECO:0000256" key="4">
    <source>
        <dbReference type="ARBA" id="ARBA00022989"/>
    </source>
</evidence>
<dbReference type="EMBL" id="JACHDN010000001">
    <property type="protein sequence ID" value="MBB5473791.1"/>
    <property type="molecule type" value="Genomic_DNA"/>
</dbReference>
<keyword evidence="3 6" id="KW-0812">Transmembrane</keyword>
<sequence length="283" mass="29250">MPETPTAAPRATLWRVARTPRMIGLLVLFLAVAAVCGRLGAWQLERAEVRGAAAQAQKLAEVEAQEPVPLEDVLAPQSAFDGGLVGRRVEASGEYEADGQLLVADRALAGRSGYLVLTPLRVASADPDADGAVLPVVRGWVAEADPGSPLVAVPDGPVTVTGYLQASEDSGEPHGSQAAGTTDSISSAELLGVWGGPIWTGYAVLTSSEPAQDAGIELLPPPTRSGTGLNIQNLGYAAQWFVFGGFAVFLWVRLLKDEVLRESGAFDAAPTDGPGPAPADPAP</sequence>
<comment type="caution">
    <text evidence="7">The sequence shown here is derived from an EMBL/GenBank/DDBJ whole genome shotgun (WGS) entry which is preliminary data.</text>
</comment>
<comment type="similarity">
    <text evidence="2 6">Belongs to the SURF1 family.</text>
</comment>
<accession>A0A511FHD2</accession>
<dbReference type="EMBL" id="BJVQ01000093">
    <property type="protein sequence ID" value="GEL48640.1"/>
    <property type="molecule type" value="Genomic_DNA"/>
</dbReference>
<feature type="transmembrane region" description="Helical" evidence="6">
    <location>
        <begin position="234"/>
        <end position="252"/>
    </location>
</feature>
<dbReference type="InterPro" id="IPR002994">
    <property type="entry name" value="Surf1/Shy1"/>
</dbReference>
<dbReference type="Proteomes" id="UP000321723">
    <property type="component" value="Unassembled WGS sequence"/>
</dbReference>
<gene>
    <name evidence="7" type="ORF">CHO01_37560</name>
    <name evidence="8" type="ORF">HNR08_002527</name>
</gene>
<dbReference type="InterPro" id="IPR045214">
    <property type="entry name" value="Surf1/Surf4"/>
</dbReference>
<keyword evidence="5 6" id="KW-0472">Membrane</keyword>